<organism evidence="1">
    <name type="scientific">marine sediment metagenome</name>
    <dbReference type="NCBI Taxonomy" id="412755"/>
    <lineage>
        <taxon>unclassified sequences</taxon>
        <taxon>metagenomes</taxon>
        <taxon>ecological metagenomes</taxon>
    </lineage>
</organism>
<feature type="non-terminal residue" evidence="1">
    <location>
        <position position="1"/>
    </location>
</feature>
<name>X0UNH8_9ZZZZ</name>
<proteinExistence type="predicted"/>
<sequence>IPVQVMVKDMFDAGDDAWPDRVSCAPRRGDTVQSDKGRRLSVLEVVHTTLNGNPLVLVEIGVDRNDNTATGGGGGDLL</sequence>
<evidence type="ECO:0000313" key="1">
    <source>
        <dbReference type="EMBL" id="GAG00842.1"/>
    </source>
</evidence>
<protein>
    <submittedName>
        <fullName evidence="1">Uncharacterized protein</fullName>
    </submittedName>
</protein>
<reference evidence="1" key="1">
    <citation type="journal article" date="2014" name="Front. Microbiol.">
        <title>High frequency of phylogenetically diverse reductive dehalogenase-homologous genes in deep subseafloor sedimentary metagenomes.</title>
        <authorList>
            <person name="Kawai M."/>
            <person name="Futagami T."/>
            <person name="Toyoda A."/>
            <person name="Takaki Y."/>
            <person name="Nishi S."/>
            <person name="Hori S."/>
            <person name="Arai W."/>
            <person name="Tsubouchi T."/>
            <person name="Morono Y."/>
            <person name="Uchiyama I."/>
            <person name="Ito T."/>
            <person name="Fujiyama A."/>
            <person name="Inagaki F."/>
            <person name="Takami H."/>
        </authorList>
    </citation>
    <scope>NUCLEOTIDE SEQUENCE</scope>
    <source>
        <strain evidence="1">Expedition CK06-06</strain>
    </source>
</reference>
<dbReference type="AlphaFoldDB" id="X0UNH8"/>
<dbReference type="EMBL" id="BARS01023797">
    <property type="protein sequence ID" value="GAG00842.1"/>
    <property type="molecule type" value="Genomic_DNA"/>
</dbReference>
<accession>X0UNH8</accession>
<comment type="caution">
    <text evidence="1">The sequence shown here is derived from an EMBL/GenBank/DDBJ whole genome shotgun (WGS) entry which is preliminary data.</text>
</comment>
<gene>
    <name evidence="1" type="ORF">S01H1_37865</name>
</gene>